<keyword evidence="2" id="KW-1185">Reference proteome</keyword>
<name>A0ABR0BET9_PURLI</name>
<organism evidence="1 2">
    <name type="scientific">Purpureocillium lilacinum</name>
    <name type="common">Paecilomyces lilacinus</name>
    <dbReference type="NCBI Taxonomy" id="33203"/>
    <lineage>
        <taxon>Eukaryota</taxon>
        <taxon>Fungi</taxon>
        <taxon>Dikarya</taxon>
        <taxon>Ascomycota</taxon>
        <taxon>Pezizomycotina</taxon>
        <taxon>Sordariomycetes</taxon>
        <taxon>Hypocreomycetidae</taxon>
        <taxon>Hypocreales</taxon>
        <taxon>Ophiocordycipitaceae</taxon>
        <taxon>Purpureocillium</taxon>
    </lineage>
</organism>
<dbReference type="InterPro" id="IPR036396">
    <property type="entry name" value="Cyt_P450_sf"/>
</dbReference>
<reference evidence="1 2" key="1">
    <citation type="journal article" date="2024" name="Microbiol. Resour. Announc.">
        <title>Genome annotations for the ascomycete fungi Trichoderma harzianum, Trichoderma aggressivum, and Purpureocillium lilacinum.</title>
        <authorList>
            <person name="Beijen E.P.W."/>
            <person name="Ohm R.A."/>
        </authorList>
    </citation>
    <scope>NUCLEOTIDE SEQUENCE [LARGE SCALE GENOMIC DNA]</scope>
    <source>
        <strain evidence="1 2">CBS 150709</strain>
    </source>
</reference>
<evidence type="ECO:0000313" key="1">
    <source>
        <dbReference type="EMBL" id="KAK4071819.1"/>
    </source>
</evidence>
<accession>A0ABR0BET9</accession>
<comment type="caution">
    <text evidence="1">The sequence shown here is derived from an EMBL/GenBank/DDBJ whole genome shotgun (WGS) entry which is preliminary data.</text>
</comment>
<dbReference type="Proteomes" id="UP001287286">
    <property type="component" value="Unassembled WGS sequence"/>
</dbReference>
<protein>
    <submittedName>
        <fullName evidence="1">Uncharacterized protein</fullName>
    </submittedName>
</protein>
<sequence length="260" mass="29112">MRLRAAAVGGYGANLASMAKSSSSTLGPFRRPTVIVSDDDTAVDICSRHRELDRGGRNKECVGITANFHFTMETRDPRFKEHRMMLRGLMSPQFRDERHFDMDEAKSSLSQEFISSTMSGIFQPGTKTAEFAAPPSGPEGLARYLRYDFGCRGQSFPFLAQMLALLLNPKHLRCFGRRRSLLVRQTDIRLARPENSPPQCALDKLLERKTPPTKRDAIRISTPLQFETRIFTGGSRYHCDGLGLVDEAHDPTPRRAGPAP</sequence>
<proteinExistence type="predicted"/>
<gene>
    <name evidence="1" type="ORF">Purlil1_13296</name>
</gene>
<dbReference type="EMBL" id="JAWRVI010000195">
    <property type="protein sequence ID" value="KAK4071819.1"/>
    <property type="molecule type" value="Genomic_DNA"/>
</dbReference>
<evidence type="ECO:0000313" key="2">
    <source>
        <dbReference type="Proteomes" id="UP001287286"/>
    </source>
</evidence>
<dbReference type="SUPFAM" id="SSF48264">
    <property type="entry name" value="Cytochrome P450"/>
    <property type="match status" value="1"/>
</dbReference>